<evidence type="ECO:0000313" key="1">
    <source>
        <dbReference type="EMBL" id="KAJ6348557.1"/>
    </source>
</evidence>
<reference evidence="1" key="1">
    <citation type="submission" date="2022-10" db="EMBL/GenBank/DDBJ databases">
        <authorList>
            <person name="Hyden B.L."/>
            <person name="Feng K."/>
            <person name="Yates T."/>
            <person name="Jawdy S."/>
            <person name="Smart L.B."/>
            <person name="Muchero W."/>
        </authorList>
    </citation>
    <scope>NUCLEOTIDE SEQUENCE</scope>
    <source>
        <tissue evidence="1">Shoot tip</tissue>
    </source>
</reference>
<dbReference type="Proteomes" id="UP001141253">
    <property type="component" value="Chromosome 19"/>
</dbReference>
<dbReference type="EMBL" id="JAPFFI010000018">
    <property type="protein sequence ID" value="KAJ6348557.1"/>
    <property type="molecule type" value="Genomic_DNA"/>
</dbReference>
<comment type="caution">
    <text evidence="1">The sequence shown here is derived from an EMBL/GenBank/DDBJ whole genome shotgun (WGS) entry which is preliminary data.</text>
</comment>
<protein>
    <recommendedName>
        <fullName evidence="3">TMV resistance protein N</fullName>
    </recommendedName>
</protein>
<proteinExistence type="predicted"/>
<evidence type="ECO:0008006" key="3">
    <source>
        <dbReference type="Google" id="ProtNLM"/>
    </source>
</evidence>
<gene>
    <name evidence="1" type="ORF">OIU77_006185</name>
</gene>
<accession>A0ABQ9ALF7</accession>
<evidence type="ECO:0000313" key="2">
    <source>
        <dbReference type="Proteomes" id="UP001141253"/>
    </source>
</evidence>
<name>A0ABQ9ALF7_9ROSI</name>
<reference evidence="1" key="2">
    <citation type="journal article" date="2023" name="Int. J. Mol. Sci.">
        <title>De Novo Assembly and Annotation of 11 Diverse Shrub Willow (Salix) Genomes Reveals Novel Gene Organization in Sex-Linked Regions.</title>
        <authorList>
            <person name="Hyden B."/>
            <person name="Feng K."/>
            <person name="Yates T.B."/>
            <person name="Jawdy S."/>
            <person name="Cereghino C."/>
            <person name="Smart L.B."/>
            <person name="Muchero W."/>
        </authorList>
    </citation>
    <scope>NUCLEOTIDE SEQUENCE</scope>
    <source>
        <tissue evidence="1">Shoot tip</tissue>
    </source>
</reference>
<organism evidence="1 2">
    <name type="scientific">Salix suchowensis</name>
    <dbReference type="NCBI Taxonomy" id="1278906"/>
    <lineage>
        <taxon>Eukaryota</taxon>
        <taxon>Viridiplantae</taxon>
        <taxon>Streptophyta</taxon>
        <taxon>Embryophyta</taxon>
        <taxon>Tracheophyta</taxon>
        <taxon>Spermatophyta</taxon>
        <taxon>Magnoliopsida</taxon>
        <taxon>eudicotyledons</taxon>
        <taxon>Gunneridae</taxon>
        <taxon>Pentapetalae</taxon>
        <taxon>rosids</taxon>
        <taxon>fabids</taxon>
        <taxon>Malpighiales</taxon>
        <taxon>Salicaceae</taxon>
        <taxon>Saliceae</taxon>
        <taxon>Salix</taxon>
    </lineage>
</organism>
<keyword evidence="2" id="KW-1185">Reference proteome</keyword>
<sequence length="262" mass="29336">MERVPILGGKRLFVTSIGCMNLIEFRDMELLDTSSSILNFDGCNNLSNNYKKTLVQQLSKGEMFEISFPASEIPEWFSLRGEGPSLSFHLPSVSRSDGYQLQGLLVWVVYVASLEGSFAPCRAILRNKKNSKVLFERPSNIKFDPNSTRNSWILSIPLIGGYGCAVKGVEELELNVEISSGEVEQCGVHLIRNNNGDSSIGKLDRDIYSLVPTKTVIDPSHHHQAVASSSPNEWLESCLRRELQRWEIYSAIKVSFGMDFVN</sequence>